<comment type="similarity">
    <text evidence="1">Belongs to the zinc-containing alcohol dehydrogenase family.</text>
</comment>
<protein>
    <submittedName>
        <fullName evidence="5">NAD(P)-binding protein</fullName>
    </submittedName>
</protein>
<dbReference type="EMBL" id="MU004240">
    <property type="protein sequence ID" value="KAF2665699.1"/>
    <property type="molecule type" value="Genomic_DNA"/>
</dbReference>
<dbReference type="OrthoDB" id="9992527at2759"/>
<dbReference type="PANTHER" id="PTHR45348">
    <property type="entry name" value="HYPOTHETICAL OXIDOREDUCTASE (EUROFUNG)"/>
    <property type="match status" value="1"/>
</dbReference>
<evidence type="ECO:0000256" key="1">
    <source>
        <dbReference type="ARBA" id="ARBA00008072"/>
    </source>
</evidence>
<feature type="domain" description="Enoyl reductase (ER)" evidence="4">
    <location>
        <begin position="18"/>
        <end position="364"/>
    </location>
</feature>
<dbReference type="InterPro" id="IPR036291">
    <property type="entry name" value="NAD(P)-bd_dom_sf"/>
</dbReference>
<keyword evidence="3" id="KW-0560">Oxidoreductase</keyword>
<dbReference type="InterPro" id="IPR013154">
    <property type="entry name" value="ADH-like_N"/>
</dbReference>
<proteinExistence type="inferred from homology"/>
<keyword evidence="6" id="KW-1185">Reference proteome</keyword>
<dbReference type="GO" id="GO:0016651">
    <property type="term" value="F:oxidoreductase activity, acting on NAD(P)H"/>
    <property type="evidence" value="ECO:0007669"/>
    <property type="project" value="InterPro"/>
</dbReference>
<dbReference type="Pfam" id="PF08240">
    <property type="entry name" value="ADH_N"/>
    <property type="match status" value="1"/>
</dbReference>
<name>A0A6A6U039_9PEZI</name>
<evidence type="ECO:0000259" key="4">
    <source>
        <dbReference type="SMART" id="SM00829"/>
    </source>
</evidence>
<dbReference type="Pfam" id="PF00107">
    <property type="entry name" value="ADH_zinc_N"/>
    <property type="match status" value="1"/>
</dbReference>
<dbReference type="Proteomes" id="UP000799302">
    <property type="component" value="Unassembled WGS sequence"/>
</dbReference>
<evidence type="ECO:0000313" key="5">
    <source>
        <dbReference type="EMBL" id="KAF2665699.1"/>
    </source>
</evidence>
<evidence type="ECO:0000256" key="3">
    <source>
        <dbReference type="ARBA" id="ARBA00023002"/>
    </source>
</evidence>
<dbReference type="CDD" id="cd08249">
    <property type="entry name" value="enoyl_reductase_like"/>
    <property type="match status" value="1"/>
</dbReference>
<dbReference type="InterPro" id="IPR020843">
    <property type="entry name" value="ER"/>
</dbReference>
<organism evidence="5 6">
    <name type="scientific">Microthyrium microscopicum</name>
    <dbReference type="NCBI Taxonomy" id="703497"/>
    <lineage>
        <taxon>Eukaryota</taxon>
        <taxon>Fungi</taxon>
        <taxon>Dikarya</taxon>
        <taxon>Ascomycota</taxon>
        <taxon>Pezizomycotina</taxon>
        <taxon>Dothideomycetes</taxon>
        <taxon>Dothideomycetes incertae sedis</taxon>
        <taxon>Microthyriales</taxon>
        <taxon>Microthyriaceae</taxon>
        <taxon>Microthyrium</taxon>
    </lineage>
</organism>
<dbReference type="SUPFAM" id="SSF50129">
    <property type="entry name" value="GroES-like"/>
    <property type="match status" value="1"/>
</dbReference>
<dbReference type="AlphaFoldDB" id="A0A6A6U039"/>
<dbReference type="SMART" id="SM00829">
    <property type="entry name" value="PKS_ER"/>
    <property type="match status" value="1"/>
</dbReference>
<dbReference type="PANTHER" id="PTHR45348:SF3">
    <property type="entry name" value="ENOYL REDUCTASE (ER) DOMAIN-CONTAINING PROTEIN"/>
    <property type="match status" value="1"/>
</dbReference>
<sequence>MSTPIPKSHKRVVAIAKRAPLELHTVPTKAPEANEVLVRVSYAASSPLNLHVADGNLLGGLPNVGWNGAFAGSVAALGPETQTGLKIGDPVFGFTWRDNKEKSGQEYLTAPETMMGRIPDGADERAYATVPDSFVTAWHTLRTELGMKLPWPKPDGWKPRNVDTPVLVWGASSSVGWFALPLLKWAGYTNVVATAGMKHHERLKQLGATKAFDYRDGDVVEKLRDAAGPPGFRYFVDCIGSLEGSVRPIAQIAGPGSTIAIMLPVIVRTATETVEPIYSMDVKDPEIHVDWKDGSNPVGVRTHFYTKDEFAANNLQPVVMPALLQSGDIEPASYRIMEGKDMLERAEKALSLFRSGAVSGERLIWSTS</sequence>
<comment type="subunit">
    <text evidence="2">Monomer.</text>
</comment>
<dbReference type="Gene3D" id="3.90.180.10">
    <property type="entry name" value="Medium-chain alcohol dehydrogenases, catalytic domain"/>
    <property type="match status" value="1"/>
</dbReference>
<dbReference type="InterPro" id="IPR011032">
    <property type="entry name" value="GroES-like_sf"/>
</dbReference>
<dbReference type="Gene3D" id="3.40.50.720">
    <property type="entry name" value="NAD(P)-binding Rossmann-like Domain"/>
    <property type="match status" value="1"/>
</dbReference>
<dbReference type="InterPro" id="IPR013149">
    <property type="entry name" value="ADH-like_C"/>
</dbReference>
<evidence type="ECO:0000313" key="6">
    <source>
        <dbReference type="Proteomes" id="UP000799302"/>
    </source>
</evidence>
<gene>
    <name evidence="5" type="ORF">BT63DRAFT_428648</name>
</gene>
<evidence type="ECO:0000256" key="2">
    <source>
        <dbReference type="ARBA" id="ARBA00011245"/>
    </source>
</evidence>
<accession>A0A6A6U039</accession>
<dbReference type="SUPFAM" id="SSF51735">
    <property type="entry name" value="NAD(P)-binding Rossmann-fold domains"/>
    <property type="match status" value="1"/>
</dbReference>
<reference evidence="5" key="1">
    <citation type="journal article" date="2020" name="Stud. Mycol.">
        <title>101 Dothideomycetes genomes: a test case for predicting lifestyles and emergence of pathogens.</title>
        <authorList>
            <person name="Haridas S."/>
            <person name="Albert R."/>
            <person name="Binder M."/>
            <person name="Bloem J."/>
            <person name="Labutti K."/>
            <person name="Salamov A."/>
            <person name="Andreopoulos B."/>
            <person name="Baker S."/>
            <person name="Barry K."/>
            <person name="Bills G."/>
            <person name="Bluhm B."/>
            <person name="Cannon C."/>
            <person name="Castanera R."/>
            <person name="Culley D."/>
            <person name="Daum C."/>
            <person name="Ezra D."/>
            <person name="Gonzalez J."/>
            <person name="Henrissat B."/>
            <person name="Kuo A."/>
            <person name="Liang C."/>
            <person name="Lipzen A."/>
            <person name="Lutzoni F."/>
            <person name="Magnuson J."/>
            <person name="Mondo S."/>
            <person name="Nolan M."/>
            <person name="Ohm R."/>
            <person name="Pangilinan J."/>
            <person name="Park H.-J."/>
            <person name="Ramirez L."/>
            <person name="Alfaro M."/>
            <person name="Sun H."/>
            <person name="Tritt A."/>
            <person name="Yoshinaga Y."/>
            <person name="Zwiers L.-H."/>
            <person name="Turgeon B."/>
            <person name="Goodwin S."/>
            <person name="Spatafora J."/>
            <person name="Crous P."/>
            <person name="Grigoriev I."/>
        </authorList>
    </citation>
    <scope>NUCLEOTIDE SEQUENCE</scope>
    <source>
        <strain evidence="5">CBS 115976</strain>
    </source>
</reference>
<dbReference type="InterPro" id="IPR047122">
    <property type="entry name" value="Trans-enoyl_RdTase-like"/>
</dbReference>